<keyword evidence="2" id="KW-1185">Reference proteome</keyword>
<comment type="caution">
    <text evidence="1">The sequence shown here is derived from an EMBL/GenBank/DDBJ whole genome shotgun (WGS) entry which is preliminary data.</text>
</comment>
<reference evidence="1 2" key="1">
    <citation type="journal article" date="2018" name="G3 (Bethesda)">
        <title>Phylogenetic and Phylogenomic Definition of Rhizopus Species.</title>
        <authorList>
            <person name="Gryganskyi A.P."/>
            <person name="Golan J."/>
            <person name="Dolatabadi S."/>
            <person name="Mondo S."/>
            <person name="Robb S."/>
            <person name="Idnurm A."/>
            <person name="Muszewska A."/>
            <person name="Steczkiewicz K."/>
            <person name="Masonjones S."/>
            <person name="Liao H.L."/>
            <person name="Gajdeczka M.T."/>
            <person name="Anike F."/>
            <person name="Vuek A."/>
            <person name="Anishchenko I.M."/>
            <person name="Voigt K."/>
            <person name="de Hoog G.S."/>
            <person name="Smith M.E."/>
            <person name="Heitman J."/>
            <person name="Vilgalys R."/>
            <person name="Stajich J.E."/>
        </authorList>
    </citation>
    <scope>NUCLEOTIDE SEQUENCE [LARGE SCALE GENOMIC DNA]</scope>
    <source>
        <strain evidence="1 2">CBS 357.93</strain>
    </source>
</reference>
<organism evidence="1 2">
    <name type="scientific">Rhizopus azygosporus</name>
    <name type="common">Rhizopus microsporus var. azygosporus</name>
    <dbReference type="NCBI Taxonomy" id="86630"/>
    <lineage>
        <taxon>Eukaryota</taxon>
        <taxon>Fungi</taxon>
        <taxon>Fungi incertae sedis</taxon>
        <taxon>Mucoromycota</taxon>
        <taxon>Mucoromycotina</taxon>
        <taxon>Mucoromycetes</taxon>
        <taxon>Mucorales</taxon>
        <taxon>Mucorineae</taxon>
        <taxon>Rhizopodaceae</taxon>
        <taxon>Rhizopus</taxon>
    </lineage>
</organism>
<feature type="non-terminal residue" evidence="1">
    <location>
        <position position="65"/>
    </location>
</feature>
<dbReference type="EMBL" id="PJQL01001127">
    <property type="protein sequence ID" value="RCH90406.1"/>
    <property type="molecule type" value="Genomic_DNA"/>
</dbReference>
<dbReference type="Proteomes" id="UP000252139">
    <property type="component" value="Unassembled WGS sequence"/>
</dbReference>
<gene>
    <name evidence="1" type="ORF">CU097_012713</name>
</gene>
<proteinExistence type="predicted"/>
<sequence>MSKQDLKDIIDRLDHFERNRQPTIPISDVRHACVAAIIRWRPFIDLNSNHDPLPSTVSEFFNEPW</sequence>
<name>A0A367JKG3_RHIAZ</name>
<evidence type="ECO:0000313" key="1">
    <source>
        <dbReference type="EMBL" id="RCH90406.1"/>
    </source>
</evidence>
<dbReference type="AlphaFoldDB" id="A0A367JKG3"/>
<accession>A0A367JKG3</accession>
<protein>
    <submittedName>
        <fullName evidence="1">Uncharacterized protein</fullName>
    </submittedName>
</protein>
<evidence type="ECO:0000313" key="2">
    <source>
        <dbReference type="Proteomes" id="UP000252139"/>
    </source>
</evidence>